<evidence type="ECO:0000256" key="4">
    <source>
        <dbReference type="ARBA" id="ARBA00022741"/>
    </source>
</evidence>
<dbReference type="FunFam" id="3.30.300.10:FF:000002">
    <property type="entry name" value="GMP synthase [glutamine-hydrolyzing]"/>
    <property type="match status" value="1"/>
</dbReference>
<reference evidence="13" key="1">
    <citation type="journal article" date="2015" name="MBio">
        <title>Genome-Resolved Metagenomic Analysis Reveals Roles for Candidate Phyla and Other Microbial Community Members in Biogeochemical Transformations in Oil Reservoirs.</title>
        <authorList>
            <person name="Hu P."/>
            <person name="Tom L."/>
            <person name="Singh A."/>
            <person name="Thomas B.C."/>
            <person name="Baker B.J."/>
            <person name="Piceno Y.M."/>
            <person name="Andersen G.L."/>
            <person name="Banfield J.F."/>
        </authorList>
    </citation>
    <scope>NUCLEOTIDE SEQUENCE [LARGE SCALE GENOMIC DNA]</scope>
</reference>
<dbReference type="EC" id="6.3.5.2" evidence="9"/>
<dbReference type="Gene3D" id="3.40.50.880">
    <property type="match status" value="1"/>
</dbReference>
<keyword evidence="8 9" id="KW-0315">Glutamine amidotransferase</keyword>
<dbReference type="Pfam" id="PF00958">
    <property type="entry name" value="GMP_synt_C"/>
    <property type="match status" value="1"/>
</dbReference>
<dbReference type="InterPro" id="IPR017926">
    <property type="entry name" value="GATASE"/>
</dbReference>
<evidence type="ECO:0000256" key="9">
    <source>
        <dbReference type="HAMAP-Rule" id="MF_00344"/>
    </source>
</evidence>
<comment type="function">
    <text evidence="1 9">Catalyzes the synthesis of GMP from XMP.</text>
</comment>
<evidence type="ECO:0000256" key="5">
    <source>
        <dbReference type="ARBA" id="ARBA00022749"/>
    </source>
</evidence>
<evidence type="ECO:0000256" key="2">
    <source>
        <dbReference type="ARBA" id="ARBA00005153"/>
    </source>
</evidence>
<comment type="subunit">
    <text evidence="9">Homodimer.</text>
</comment>
<dbReference type="InterPro" id="IPR029062">
    <property type="entry name" value="Class_I_gatase-like"/>
</dbReference>
<dbReference type="AlphaFoldDB" id="A0A101GX72"/>
<evidence type="ECO:0000256" key="8">
    <source>
        <dbReference type="ARBA" id="ARBA00022962"/>
    </source>
</evidence>
<accession>A0A101GX72</accession>
<sequence length="526" mass="57780">MKVIIFFLGEDALTSPLGGFLFGGKMDRIAVIDFGSQYTLLLARRIREIGVLCTVETPDGFKLEKDIKGVILSGGPQSVYEEGSAGFPEQLRFLSVPILGICYGMHLMAKEVGGVVSSGLRGEYGLTSVSIDNACFQSVPSEIIAWMSHGDEVTQLPDGCKIVARSRNGTIAGFTDGKNIALQFHPEVYHTQFGKELLEEFVIDICKASRDWKIRDLADEKVKTIQRTVGDQSVVGGLSGGVDSTVAATITSRAIGEKFTGIFVNHGLMRKNEEIEVPVALRKLGINVETVEASKEFFHELEGIVDPEEKRKVIGRTFIRVFEREASKLNARFLLQGTIYSDVIESGAASRSGEKIKSHHNVGGLPENMSLELLEPLRELFKDEVRNLGHSLGIDKFLISRQPFPGPGLGVRIIGEVTSEKAQILKEVDSIFMQVLRESGDLDKIWQSFAVLLPVSSVGVKGDKRSYGYVVALRAVNSSEGMTASWYELPHSVLRQASSRITSEVKEIGRVVFDITDKPPATIEWE</sequence>
<feature type="binding site" evidence="10">
    <location>
        <begin position="239"/>
        <end position="245"/>
    </location>
    <ligand>
        <name>ATP</name>
        <dbReference type="ChEBI" id="CHEBI:30616"/>
    </ligand>
</feature>
<dbReference type="PANTHER" id="PTHR11922:SF2">
    <property type="entry name" value="GMP SYNTHASE [GLUTAMINE-HYDROLYZING]"/>
    <property type="match status" value="1"/>
</dbReference>
<dbReference type="InterPro" id="IPR022955">
    <property type="entry name" value="GMP_synthase"/>
</dbReference>
<feature type="active site" evidence="9">
    <location>
        <position position="187"/>
    </location>
</feature>
<keyword evidence="6 9" id="KW-0658">Purine biosynthesis</keyword>
<dbReference type="Gene3D" id="3.30.300.10">
    <property type="match status" value="1"/>
</dbReference>
<evidence type="ECO:0000256" key="1">
    <source>
        <dbReference type="ARBA" id="ARBA00002332"/>
    </source>
</evidence>
<evidence type="ECO:0000313" key="12">
    <source>
        <dbReference type="EMBL" id="KUK66331.1"/>
    </source>
</evidence>
<dbReference type="CDD" id="cd01742">
    <property type="entry name" value="GATase1_GMP_Synthase"/>
    <property type="match status" value="1"/>
</dbReference>
<dbReference type="PATRIC" id="fig|1236046.6.peg.165"/>
<dbReference type="Proteomes" id="UP000054260">
    <property type="component" value="Unassembled WGS sequence"/>
</dbReference>
<name>A0A101GX72_9BACT</name>
<dbReference type="NCBIfam" id="TIGR00888">
    <property type="entry name" value="guaA_Nterm"/>
    <property type="match status" value="1"/>
</dbReference>
<comment type="catalytic activity">
    <reaction evidence="9">
        <text>XMP + L-glutamine + ATP + H2O = GMP + L-glutamate + AMP + diphosphate + 2 H(+)</text>
        <dbReference type="Rhea" id="RHEA:11680"/>
        <dbReference type="ChEBI" id="CHEBI:15377"/>
        <dbReference type="ChEBI" id="CHEBI:15378"/>
        <dbReference type="ChEBI" id="CHEBI:29985"/>
        <dbReference type="ChEBI" id="CHEBI:30616"/>
        <dbReference type="ChEBI" id="CHEBI:33019"/>
        <dbReference type="ChEBI" id="CHEBI:57464"/>
        <dbReference type="ChEBI" id="CHEBI:58115"/>
        <dbReference type="ChEBI" id="CHEBI:58359"/>
        <dbReference type="ChEBI" id="CHEBI:456215"/>
        <dbReference type="EC" id="6.3.5.2"/>
    </reaction>
</comment>
<evidence type="ECO:0000259" key="11">
    <source>
        <dbReference type="PROSITE" id="PS51553"/>
    </source>
</evidence>
<feature type="active site" description="Nucleophile" evidence="9">
    <location>
        <position position="102"/>
    </location>
</feature>
<gene>
    <name evidence="9" type="primary">guaA</name>
    <name evidence="12" type="ORF">XD86_1233</name>
</gene>
<dbReference type="InterPro" id="IPR025777">
    <property type="entry name" value="GMPS_ATP_PPase_dom"/>
</dbReference>
<dbReference type="PRINTS" id="PR00099">
    <property type="entry name" value="CPSGATASE"/>
</dbReference>
<evidence type="ECO:0000256" key="7">
    <source>
        <dbReference type="ARBA" id="ARBA00022840"/>
    </source>
</evidence>
<dbReference type="Pfam" id="PF02540">
    <property type="entry name" value="NAD_synthase"/>
    <property type="match status" value="1"/>
</dbReference>
<dbReference type="InterPro" id="IPR022310">
    <property type="entry name" value="NAD/GMP_synthase"/>
</dbReference>
<evidence type="ECO:0000256" key="3">
    <source>
        <dbReference type="ARBA" id="ARBA00022598"/>
    </source>
</evidence>
<dbReference type="InterPro" id="IPR001674">
    <property type="entry name" value="GMP_synth_C"/>
</dbReference>
<dbReference type="NCBIfam" id="NF000848">
    <property type="entry name" value="PRK00074.1"/>
    <property type="match status" value="1"/>
</dbReference>
<dbReference type="SUPFAM" id="SSF52317">
    <property type="entry name" value="Class I glutamine amidotransferase-like"/>
    <property type="match status" value="1"/>
</dbReference>
<keyword evidence="3 9" id="KW-0436">Ligase</keyword>
<dbReference type="PANTHER" id="PTHR11922">
    <property type="entry name" value="GMP SYNTHASE-RELATED"/>
    <property type="match status" value="1"/>
</dbReference>
<dbReference type="InterPro" id="IPR014729">
    <property type="entry name" value="Rossmann-like_a/b/a_fold"/>
</dbReference>
<evidence type="ECO:0000313" key="13">
    <source>
        <dbReference type="Proteomes" id="UP000054260"/>
    </source>
</evidence>
<evidence type="ECO:0000256" key="6">
    <source>
        <dbReference type="ARBA" id="ARBA00022755"/>
    </source>
</evidence>
<organism evidence="12 13">
    <name type="scientific">Mesotoga infera</name>
    <dbReference type="NCBI Taxonomy" id="1236046"/>
    <lineage>
        <taxon>Bacteria</taxon>
        <taxon>Thermotogati</taxon>
        <taxon>Thermotogota</taxon>
        <taxon>Thermotogae</taxon>
        <taxon>Kosmotogales</taxon>
        <taxon>Kosmotogaceae</taxon>
        <taxon>Mesotoga</taxon>
    </lineage>
</organism>
<dbReference type="SUPFAM" id="SSF52402">
    <property type="entry name" value="Adenine nucleotide alpha hydrolases-like"/>
    <property type="match status" value="1"/>
</dbReference>
<evidence type="ECO:0000256" key="10">
    <source>
        <dbReference type="PROSITE-ProRule" id="PRU00886"/>
    </source>
</evidence>
<comment type="caution">
    <text evidence="12">The sequence shown here is derived from an EMBL/GenBank/DDBJ whole genome shotgun (WGS) entry which is preliminary data.</text>
</comment>
<keyword evidence="5 9" id="KW-0332">GMP biosynthesis</keyword>
<dbReference type="GO" id="GO:0005524">
    <property type="term" value="F:ATP binding"/>
    <property type="evidence" value="ECO:0007669"/>
    <property type="project" value="UniProtKB-UniRule"/>
</dbReference>
<dbReference type="EMBL" id="LGGH01000222">
    <property type="protein sequence ID" value="KUK66331.1"/>
    <property type="molecule type" value="Genomic_DNA"/>
</dbReference>
<dbReference type="CDD" id="cd01997">
    <property type="entry name" value="GMP_synthase_C"/>
    <property type="match status" value="1"/>
</dbReference>
<dbReference type="HAMAP" id="MF_00344">
    <property type="entry name" value="GMP_synthase"/>
    <property type="match status" value="1"/>
</dbReference>
<feature type="domain" description="GMPS ATP-PPase" evidence="11">
    <location>
        <begin position="212"/>
        <end position="401"/>
    </location>
</feature>
<dbReference type="GO" id="GO:0003921">
    <property type="term" value="F:GMP synthase activity"/>
    <property type="evidence" value="ECO:0007669"/>
    <property type="project" value="InterPro"/>
</dbReference>
<dbReference type="PRINTS" id="PR00096">
    <property type="entry name" value="GATASE"/>
</dbReference>
<dbReference type="PROSITE" id="PS51273">
    <property type="entry name" value="GATASE_TYPE_1"/>
    <property type="match status" value="1"/>
</dbReference>
<dbReference type="Gene3D" id="3.40.50.620">
    <property type="entry name" value="HUPs"/>
    <property type="match status" value="1"/>
</dbReference>
<dbReference type="SUPFAM" id="SSF54810">
    <property type="entry name" value="GMP synthetase C-terminal dimerisation domain"/>
    <property type="match status" value="1"/>
</dbReference>
<comment type="pathway">
    <text evidence="2 9">Purine metabolism; GMP biosynthesis; GMP from XMP (L-Gln route): step 1/1.</text>
</comment>
<dbReference type="NCBIfam" id="TIGR00884">
    <property type="entry name" value="guaA_Cterm"/>
    <property type="match status" value="1"/>
</dbReference>
<dbReference type="PROSITE" id="PS51553">
    <property type="entry name" value="GMPS_ATP_PPASE"/>
    <property type="match status" value="1"/>
</dbReference>
<keyword evidence="4 9" id="KW-0547">Nucleotide-binding</keyword>
<dbReference type="Pfam" id="PF00117">
    <property type="entry name" value="GATase"/>
    <property type="match status" value="1"/>
</dbReference>
<feature type="active site" evidence="9">
    <location>
        <position position="185"/>
    </location>
</feature>
<proteinExistence type="inferred from homology"/>
<dbReference type="InterPro" id="IPR004739">
    <property type="entry name" value="GMP_synth_GATase"/>
</dbReference>
<dbReference type="UniPathway" id="UPA00189">
    <property type="reaction ID" value="UER00296"/>
</dbReference>
<dbReference type="GO" id="GO:0005829">
    <property type="term" value="C:cytosol"/>
    <property type="evidence" value="ECO:0007669"/>
    <property type="project" value="TreeGrafter"/>
</dbReference>
<keyword evidence="7 9" id="KW-0067">ATP-binding</keyword>
<protein>
    <recommendedName>
        <fullName evidence="9">GMP synthase [glutamine-hydrolyzing]</fullName>
        <ecNumber evidence="9">6.3.5.2</ecNumber>
    </recommendedName>
    <alternativeName>
        <fullName evidence="9">GMP synthetase</fullName>
    </alternativeName>
    <alternativeName>
        <fullName evidence="9">Glutamine amidotransferase</fullName>
    </alternativeName>
</protein>